<name>A0A498KTG9_9EURY</name>
<evidence type="ECO:0000313" key="1">
    <source>
        <dbReference type="EMBL" id="RXK47344.1"/>
    </source>
</evidence>
<dbReference type="RefSeq" id="WP_129070050.1">
    <property type="nucleotide sequence ID" value="NZ_RDFA01000006.1"/>
</dbReference>
<protein>
    <submittedName>
        <fullName evidence="1">Uncharacterized protein</fullName>
    </submittedName>
</protein>
<proteinExistence type="predicted"/>
<dbReference type="Proteomes" id="UP000289691">
    <property type="component" value="Unassembled WGS sequence"/>
</dbReference>
<organism evidence="1 2">
    <name type="scientific">Halorientalis pallida</name>
    <dbReference type="NCBI Taxonomy" id="2479928"/>
    <lineage>
        <taxon>Archaea</taxon>
        <taxon>Methanobacteriati</taxon>
        <taxon>Methanobacteriota</taxon>
        <taxon>Stenosarchaea group</taxon>
        <taxon>Halobacteria</taxon>
        <taxon>Halobacteriales</taxon>
        <taxon>Haloarculaceae</taxon>
        <taxon>Halorientalis</taxon>
    </lineage>
</organism>
<comment type="caution">
    <text evidence="1">The sequence shown here is derived from an EMBL/GenBank/DDBJ whole genome shotgun (WGS) entry which is preliminary data.</text>
</comment>
<dbReference type="AlphaFoldDB" id="A0A498KTG9"/>
<gene>
    <name evidence="1" type="ORF">EAF64_16320</name>
</gene>
<dbReference type="OrthoDB" id="239329at2157"/>
<sequence>MAEWNHRVDEAENRLYIELGGHFTAEEAEKSTAEVKEKVERLDPGFEVITDLEEFIPGDQDAMKYVEEGKRVVREHGAEAAVRVMGEGSTTGQMQFERLGEGQEKYAVAMADTVEQAEKLLDKRREQPSQ</sequence>
<evidence type="ECO:0000313" key="2">
    <source>
        <dbReference type="Proteomes" id="UP000289691"/>
    </source>
</evidence>
<keyword evidence="2" id="KW-1185">Reference proteome</keyword>
<accession>A0A498KTG9</accession>
<dbReference type="EMBL" id="RDFA01000006">
    <property type="protein sequence ID" value="RXK47344.1"/>
    <property type="molecule type" value="Genomic_DNA"/>
</dbReference>
<reference evidence="1 2" key="1">
    <citation type="submission" date="2019-01" db="EMBL/GenBank/DDBJ databases">
        <title>Halorientalis sp. F13-25 a new haloarchaeum isolated from hypersaline water.</title>
        <authorList>
            <person name="Ana D.-V."/>
            <person name="Cristina S.-P."/>
            <person name="Antonio V."/>
        </authorList>
    </citation>
    <scope>NUCLEOTIDE SEQUENCE [LARGE SCALE GENOMIC DNA]</scope>
    <source>
        <strain evidence="1 2">F13-25</strain>
    </source>
</reference>